<evidence type="ECO:0000313" key="2">
    <source>
        <dbReference type="Proteomes" id="UP000003835"/>
    </source>
</evidence>
<dbReference type="HOGENOM" id="CLU_2300989_0_0_3"/>
<name>B4VQ50_9CYAN</name>
<keyword evidence="2" id="KW-1185">Reference proteome</keyword>
<accession>B4VQ50</accession>
<evidence type="ECO:0000313" key="1">
    <source>
        <dbReference type="EMBL" id="EDX75988.1"/>
    </source>
</evidence>
<gene>
    <name evidence="1" type="ORF">MC7420_5422</name>
</gene>
<reference evidence="1 2" key="1">
    <citation type="submission" date="2008-07" db="EMBL/GenBank/DDBJ databases">
        <authorList>
            <person name="Tandeau de Marsac N."/>
            <person name="Ferriera S."/>
            <person name="Johnson J."/>
            <person name="Kravitz S."/>
            <person name="Beeson K."/>
            <person name="Sutton G."/>
            <person name="Rogers Y.-H."/>
            <person name="Friedman R."/>
            <person name="Frazier M."/>
            <person name="Venter J.C."/>
        </authorList>
    </citation>
    <scope>NUCLEOTIDE SEQUENCE [LARGE SCALE GENOMIC DNA]</scope>
    <source>
        <strain evidence="1 2">PCC 7420</strain>
    </source>
</reference>
<organism evidence="1 2">
    <name type="scientific">Coleofasciculus chthonoplastes PCC 7420</name>
    <dbReference type="NCBI Taxonomy" id="118168"/>
    <lineage>
        <taxon>Bacteria</taxon>
        <taxon>Bacillati</taxon>
        <taxon>Cyanobacteriota</taxon>
        <taxon>Cyanophyceae</taxon>
        <taxon>Coleofasciculales</taxon>
        <taxon>Coleofasciculaceae</taxon>
        <taxon>Coleofasciculus</taxon>
    </lineage>
</organism>
<dbReference type="STRING" id="118168.MC7420_5422"/>
<proteinExistence type="predicted"/>
<dbReference type="EMBL" id="DS989847">
    <property type="protein sequence ID" value="EDX75988.1"/>
    <property type="molecule type" value="Genomic_DNA"/>
</dbReference>
<dbReference type="Proteomes" id="UP000003835">
    <property type="component" value="Unassembled WGS sequence"/>
</dbReference>
<sequence length="100" mass="11165">MGKLGELGKRGKLGKQGKLGKLGEQGRFWLFHDFCQAVLVRAGLVTSIWVRKETIVVKPAPTHLVRAGFAQTLSSTAKRDSLNPPLQNWSGRVLNKRYHQ</sequence>
<evidence type="ECO:0008006" key="3">
    <source>
        <dbReference type="Google" id="ProtNLM"/>
    </source>
</evidence>
<dbReference type="AlphaFoldDB" id="B4VQ50"/>
<protein>
    <recommendedName>
        <fullName evidence="3">Collagen triple helix repeat protein</fullName>
    </recommendedName>
</protein>